<gene>
    <name evidence="1" type="ORF">YERFFEJ_24</name>
</gene>
<organism evidence="1 2">
    <name type="scientific">Paenibacillus phage Yyerffej</name>
    <dbReference type="NCBI Taxonomy" id="2249780"/>
    <lineage>
        <taxon>Viruses</taxon>
        <taxon>Duplodnaviria</taxon>
        <taxon>Heunggongvirae</taxon>
        <taxon>Uroviricota</taxon>
        <taxon>Caudoviricetes</taxon>
        <taxon>Fernvirus</taxon>
        <taxon>Fernvirus yyerffej</taxon>
    </lineage>
</organism>
<evidence type="ECO:0000313" key="2">
    <source>
        <dbReference type="Proteomes" id="UP000255898"/>
    </source>
</evidence>
<dbReference type="Proteomes" id="UP000255898">
    <property type="component" value="Segment"/>
</dbReference>
<reference evidence="2" key="1">
    <citation type="submission" date="2018-06" db="EMBL/GenBank/DDBJ databases">
        <authorList>
            <person name="Merrill B.D."/>
            <person name="Payne A.M."/>
            <person name="Hilton J.A."/>
            <person name="Ward A.T."/>
            <person name="Fajardo C.P."/>
            <person name="Imahara C."/>
            <person name="Hope S."/>
            <person name="Tsourkas P.K."/>
        </authorList>
    </citation>
    <scope>NUCLEOTIDE SEQUENCE [LARGE SCALE GENOMIC DNA]</scope>
</reference>
<accession>A0A345ARQ9</accession>
<sequence length="30" mass="3476">MTDKQKRDYLPILGNGEQMIEPIKKKMRGG</sequence>
<dbReference type="EMBL" id="MH431931">
    <property type="protein sequence ID" value="AXF39513.1"/>
    <property type="molecule type" value="Genomic_DNA"/>
</dbReference>
<protein>
    <submittedName>
        <fullName evidence="1">Uncharacterized protein</fullName>
    </submittedName>
</protein>
<proteinExistence type="predicted"/>
<evidence type="ECO:0000313" key="1">
    <source>
        <dbReference type="EMBL" id="AXF39513.1"/>
    </source>
</evidence>
<name>A0A345ARQ9_9CAUD</name>
<keyword evidence="2" id="KW-1185">Reference proteome</keyword>